<comment type="caution">
    <text evidence="1">The sequence shown here is derived from an EMBL/GenBank/DDBJ whole genome shotgun (WGS) entry which is preliminary data.</text>
</comment>
<reference evidence="1" key="1">
    <citation type="submission" date="2020-11" db="EMBL/GenBank/DDBJ databases">
        <authorList>
            <person name="Konstantinou D."/>
            <person name="Gkelis S."/>
            <person name="Popin R."/>
            <person name="Fewer D."/>
            <person name="Sivonen K."/>
        </authorList>
    </citation>
    <scope>NUCLEOTIDE SEQUENCE</scope>
    <source>
        <strain evidence="1">TAU-MAC 1115</strain>
    </source>
</reference>
<organism evidence="1 2">
    <name type="scientific">Leptothoe spongobia TAU-MAC 1115</name>
    <dbReference type="NCBI Taxonomy" id="1967444"/>
    <lineage>
        <taxon>Bacteria</taxon>
        <taxon>Bacillati</taxon>
        <taxon>Cyanobacteriota</taxon>
        <taxon>Cyanophyceae</taxon>
        <taxon>Nodosilineales</taxon>
        <taxon>Cymatolegaceae</taxon>
        <taxon>Leptothoe</taxon>
        <taxon>Leptothoe spongobia</taxon>
    </lineage>
</organism>
<name>A0A947GKH4_9CYAN</name>
<evidence type="ECO:0000313" key="1">
    <source>
        <dbReference type="EMBL" id="MBT9314126.1"/>
    </source>
</evidence>
<dbReference type="AlphaFoldDB" id="A0A947GKH4"/>
<evidence type="ECO:0000313" key="2">
    <source>
        <dbReference type="Proteomes" id="UP000717364"/>
    </source>
</evidence>
<dbReference type="EMBL" id="JADOES010000003">
    <property type="protein sequence ID" value="MBT9314126.1"/>
    <property type="molecule type" value="Genomic_DNA"/>
</dbReference>
<protein>
    <submittedName>
        <fullName evidence="1">Uncharacterized protein</fullName>
    </submittedName>
</protein>
<dbReference type="RefSeq" id="WP_215607204.1">
    <property type="nucleotide sequence ID" value="NZ_JADOES010000003.1"/>
</dbReference>
<keyword evidence="2" id="KW-1185">Reference proteome</keyword>
<gene>
    <name evidence="1" type="ORF">IXB50_01650</name>
</gene>
<proteinExistence type="predicted"/>
<accession>A0A947GKH4</accession>
<sequence length="148" mass="16489">MSSEKISIKNRLRISSTPTLIKKAKRAAKRQNMPLSKSSIIILKNFLEGKIDLEKLNELNDGGTSTDLIEKMIVVPLVAGNARIWSGKKQKRQKTVKKRAGYTIENFIVYTCSLQRAVSNGESKLGRKIVVAALKATFCKAWPICIVN</sequence>
<reference evidence="1" key="2">
    <citation type="journal article" date="2021" name="Mar. Drugs">
        <title>Genome Reduction and Secondary Metabolism of the Marine Sponge-Associated Cyanobacterium Leptothoe.</title>
        <authorList>
            <person name="Konstantinou D."/>
            <person name="Popin R.V."/>
            <person name="Fewer D.P."/>
            <person name="Sivonen K."/>
            <person name="Gkelis S."/>
        </authorList>
    </citation>
    <scope>NUCLEOTIDE SEQUENCE</scope>
    <source>
        <strain evidence="1">TAU-MAC 1115</strain>
    </source>
</reference>
<dbReference type="Proteomes" id="UP000717364">
    <property type="component" value="Unassembled WGS sequence"/>
</dbReference>